<dbReference type="EMBL" id="CAJEWN010000274">
    <property type="protein sequence ID" value="CAD2176349.1"/>
    <property type="molecule type" value="Genomic_DNA"/>
</dbReference>
<evidence type="ECO:0000313" key="9">
    <source>
        <dbReference type="Proteomes" id="UP000580250"/>
    </source>
</evidence>
<dbReference type="InterPro" id="IPR050927">
    <property type="entry name" value="TRPM"/>
</dbReference>
<dbReference type="Pfam" id="PF25508">
    <property type="entry name" value="TRPM2"/>
    <property type="match status" value="1"/>
</dbReference>
<evidence type="ECO:0000313" key="8">
    <source>
        <dbReference type="EMBL" id="CAD2176349.1"/>
    </source>
</evidence>
<evidence type="ECO:0000256" key="5">
    <source>
        <dbReference type="SAM" id="MobiDB-lite"/>
    </source>
</evidence>
<evidence type="ECO:0000259" key="7">
    <source>
        <dbReference type="Pfam" id="PF25508"/>
    </source>
</evidence>
<dbReference type="GO" id="GO:0005886">
    <property type="term" value="C:plasma membrane"/>
    <property type="evidence" value="ECO:0007669"/>
    <property type="project" value="TreeGrafter"/>
</dbReference>
<name>A0A6V7VNJ5_MELEN</name>
<comment type="subcellular location">
    <subcellularLocation>
        <location evidence="1">Membrane</location>
        <topology evidence="1">Multi-pass membrane protein</topology>
    </subcellularLocation>
</comment>
<evidence type="ECO:0000256" key="6">
    <source>
        <dbReference type="SAM" id="Phobius"/>
    </source>
</evidence>
<feature type="transmembrane region" description="Helical" evidence="6">
    <location>
        <begin position="1170"/>
        <end position="1191"/>
    </location>
</feature>
<reference evidence="8 9" key="1">
    <citation type="submission" date="2020-08" db="EMBL/GenBank/DDBJ databases">
        <authorList>
            <person name="Koutsovoulos G."/>
            <person name="Danchin GJ E."/>
        </authorList>
    </citation>
    <scope>NUCLEOTIDE SEQUENCE [LARGE SCALE GENOMIC DNA]</scope>
</reference>
<protein>
    <recommendedName>
        <fullName evidence="7">TRPM-like domain-containing protein</fullName>
    </recommendedName>
</protein>
<comment type="caution">
    <text evidence="8">The sequence shown here is derived from an EMBL/GenBank/DDBJ whole genome shotgun (WGS) entry which is preliminary data.</text>
</comment>
<dbReference type="GO" id="GO:0030001">
    <property type="term" value="P:metal ion transport"/>
    <property type="evidence" value="ECO:0007669"/>
    <property type="project" value="TreeGrafter"/>
</dbReference>
<gene>
    <name evidence="8" type="ORF">MENT_LOCUS28149</name>
</gene>
<dbReference type="Proteomes" id="UP000580250">
    <property type="component" value="Unassembled WGS sequence"/>
</dbReference>
<feature type="transmembrane region" description="Helical" evidence="6">
    <location>
        <begin position="960"/>
        <end position="980"/>
    </location>
</feature>
<feature type="transmembrane region" description="Helical" evidence="6">
    <location>
        <begin position="1074"/>
        <end position="1093"/>
    </location>
</feature>
<feature type="transmembrane region" description="Helical" evidence="6">
    <location>
        <begin position="1034"/>
        <end position="1054"/>
    </location>
</feature>
<feature type="transmembrane region" description="Helical" evidence="6">
    <location>
        <begin position="929"/>
        <end position="948"/>
    </location>
</feature>
<dbReference type="GO" id="GO:0005261">
    <property type="term" value="F:monoatomic cation channel activity"/>
    <property type="evidence" value="ECO:0007669"/>
    <property type="project" value="TreeGrafter"/>
</dbReference>
<accession>A0A6V7VNJ5</accession>
<keyword evidence="4 6" id="KW-0472">Membrane</keyword>
<keyword evidence="3 6" id="KW-1133">Transmembrane helix</keyword>
<feature type="domain" description="TRPM-like" evidence="7">
    <location>
        <begin position="483"/>
        <end position="657"/>
    </location>
</feature>
<sequence>MDEEFYTIPPTSLPHGNQPNSTEFLHTNTVSIFVDSEWNGGNTSLEGVIQHCPAIYIPTPLQIPQAVKHIYSRLAASADSLDHGVPELILSLVGTGNSFSFENSERLINGLGKLFGRCSLWVITSGEHSDPLAYAASKALRSALLHRDNPEETLMIGINSADIHNISTKDPNFPLITRKEPPHMVDARLNTLYLVWGKNNPTERSMMLFRASLLIGVPEERTSISGSFSHSQTPISTQNSPATILLSSSLSNEKKPLNLVVFCGVTLSSLLELVIYAQCGVPSLVVQDISELCVVLKSAFSLFQSAVFEHNAFEFWLERELRMVALATAGRYVESEIIEAKKYVLQLLLTISTSEHSLLAFLPANNLDKIGEEALDLLIRSAPDVNEWASPLELSCKLGVSRPLNFICLEGHFTEKQFSSFLFVVLNLPEKERVNVLSSLLKQNIPLPVNSEFLIKWACEAEEKHFFNTIVLGQLLGLQNLEQLTHIDENIASKFNNLLTELSGGLCNNIFPSELFKISQQNNLSTTKFQQQQQQQLLKDTEIPFRIFTFWSLFLLQTEDVLIFCSFSNEPIALSLILSKISKELAKKCNQWILYKNKLKKLSFKLINFAVKLIDCAYSKNQNKAYNALCRPLPSVYRRLTLIQLAFETNAKAFISHECCQHWIQQFLYGQIQIQTISNRYIIPDWIKILLSSLFVFPSIFWIRPINQENSSQKSSSANKLLISPTVALLEDGRHPRNVRSSSANSIHSIRSAQFGGVISGREGEDRRSSPGVLIPVDTVNMGTEGIDENDQINQISTNDNSTVTDSFLPSASQLRSIEIRKPRNELPSTGQRQKPGDGLGSRRPSPDRRSLMFCDGGGSGSLSERSRRQSRSSRLLLGSNSAGGAGGIDGTTSNFRLLSPQISSLFLPSIINTPKTLFLFYSTPIVKYWLSLVFRLFYLVFLCWAVAQPGCFLSGWIEQFIWLWALCWVIDSIWVYVCWSQQINWTGKRLNILIDIITTSTFLLLLLIIRLLITSSIGRKNNSSSFSSLTYELKIFWSLFMLFEFIRSLYIYLPLFKLIGQLFIKINLMFWKILLPFLMFCLLFIIISTIVLKSVLFPDLSAQPVIMGETFVWTIKQFFATDLNIFHQSIECQRQLLPENRPYCQALGGYANPRCPSQHWLAKFSLIEFFVLLNLFCWPLLLAILISALFKLDKKEVEDIWINQRYSLIICFSLRPCLPPPLTPIFLAILACCKFGASGNFSCYSQNGLKNNNDLNTSQNFGKRKYCTVYKNPSVQSFRYRSSGGFWRDLAINLWNELNKENKIEEIKQKTEIDKTSLLLDFSVFTQRLETEKESRWEYIKDTSRLKVNPSLRNWLRLLPHYRPNSFSLPIDQLPIDLQKHAQDASVQNLLDIGCQWRQKRLFQFLSLIDQGKSENILNDGIMLNGNGLPLNPSGRCGLAGRGNFPRFGPNRLFLYALFQRCDINDSNDNSSNNSSFSANSNDINLINVLVQMPSGRLPSRWALSPGPQIVDEYLAQLLLQLGLPDPDIHTISCKTNLLPGQRDGPIAVISGENLLSGGVMLENLWPEWPQDTDNAWTEIRIFYNSWGELFDQN</sequence>
<proteinExistence type="predicted"/>
<feature type="transmembrane region" description="Helical" evidence="6">
    <location>
        <begin position="992"/>
        <end position="1014"/>
    </location>
</feature>
<evidence type="ECO:0000256" key="2">
    <source>
        <dbReference type="ARBA" id="ARBA00022692"/>
    </source>
</evidence>
<dbReference type="OrthoDB" id="10056930at2759"/>
<evidence type="ECO:0000256" key="1">
    <source>
        <dbReference type="ARBA" id="ARBA00004141"/>
    </source>
</evidence>
<dbReference type="InterPro" id="IPR057366">
    <property type="entry name" value="TRPM-like"/>
</dbReference>
<feature type="region of interest" description="Disordered" evidence="5">
    <location>
        <begin position="758"/>
        <end position="870"/>
    </location>
</feature>
<organism evidence="8 9">
    <name type="scientific">Meloidogyne enterolobii</name>
    <name type="common">Root-knot nematode worm</name>
    <name type="synonym">Meloidogyne mayaguensis</name>
    <dbReference type="NCBI Taxonomy" id="390850"/>
    <lineage>
        <taxon>Eukaryota</taxon>
        <taxon>Metazoa</taxon>
        <taxon>Ecdysozoa</taxon>
        <taxon>Nematoda</taxon>
        <taxon>Chromadorea</taxon>
        <taxon>Rhabditida</taxon>
        <taxon>Tylenchina</taxon>
        <taxon>Tylenchomorpha</taxon>
        <taxon>Tylenchoidea</taxon>
        <taxon>Meloidogynidae</taxon>
        <taxon>Meloidogyninae</taxon>
        <taxon>Meloidogyne</taxon>
    </lineage>
</organism>
<keyword evidence="2 6" id="KW-0812">Transmembrane</keyword>
<dbReference type="PANTHER" id="PTHR13800:SF41">
    <property type="entry name" value="PROTEIN CED-11"/>
    <property type="match status" value="1"/>
</dbReference>
<dbReference type="PANTHER" id="PTHR13800">
    <property type="entry name" value="TRANSIENT RECEPTOR POTENTIAL CATION CHANNEL, SUBFAMILY M, MEMBER 6"/>
    <property type="match status" value="1"/>
</dbReference>
<evidence type="ECO:0000256" key="4">
    <source>
        <dbReference type="ARBA" id="ARBA00023136"/>
    </source>
</evidence>
<evidence type="ECO:0000256" key="3">
    <source>
        <dbReference type="ARBA" id="ARBA00022989"/>
    </source>
</evidence>
<feature type="compositionally biased region" description="Polar residues" evidence="5">
    <location>
        <begin position="792"/>
        <end position="816"/>
    </location>
</feature>